<dbReference type="PANTHER" id="PTHR43201:SF5">
    <property type="entry name" value="MEDIUM-CHAIN ACYL-COA LIGASE ACSF2, MITOCHONDRIAL"/>
    <property type="match status" value="1"/>
</dbReference>
<evidence type="ECO:0000256" key="3">
    <source>
        <dbReference type="SAM" id="MobiDB-lite"/>
    </source>
</evidence>
<evidence type="ECO:0000313" key="6">
    <source>
        <dbReference type="Proteomes" id="UP000509510"/>
    </source>
</evidence>
<dbReference type="GeneID" id="55988490"/>
<dbReference type="Pfam" id="PF00378">
    <property type="entry name" value="ECH_1"/>
    <property type="match status" value="1"/>
</dbReference>
<dbReference type="AlphaFoldDB" id="A0A7H8QIW7"/>
<dbReference type="RefSeq" id="XP_035340076.1">
    <property type="nucleotide sequence ID" value="XM_035484183.1"/>
</dbReference>
<accession>A0A7H8QIW7</accession>
<dbReference type="PANTHER" id="PTHR43201">
    <property type="entry name" value="ACYL-COA SYNTHETASE"/>
    <property type="match status" value="1"/>
</dbReference>
<evidence type="ECO:0000256" key="1">
    <source>
        <dbReference type="ARBA" id="ARBA00006432"/>
    </source>
</evidence>
<dbReference type="Gene3D" id="3.90.226.10">
    <property type="entry name" value="2-enoyl-CoA Hydratase, Chain A, domain 1"/>
    <property type="match status" value="1"/>
</dbReference>
<dbReference type="InterPro" id="IPR042099">
    <property type="entry name" value="ANL_N_sf"/>
</dbReference>
<dbReference type="InterPro" id="IPR045851">
    <property type="entry name" value="AMP-bd_C_sf"/>
</dbReference>
<gene>
    <name evidence="5" type="ORF">TRUGW13939_00977</name>
</gene>
<dbReference type="Gene3D" id="3.30.300.30">
    <property type="match status" value="1"/>
</dbReference>
<name>A0A7H8QIW7_TALRU</name>
<protein>
    <recommendedName>
        <fullName evidence="4">AMP-dependent synthetase/ligase domain-containing protein</fullName>
    </recommendedName>
</protein>
<dbReference type="CDD" id="cd06558">
    <property type="entry name" value="crotonase-like"/>
    <property type="match status" value="1"/>
</dbReference>
<dbReference type="EMBL" id="CP055898">
    <property type="protein sequence ID" value="QKX53897.1"/>
    <property type="molecule type" value="Genomic_DNA"/>
</dbReference>
<dbReference type="OrthoDB" id="10253869at2759"/>
<dbReference type="Pfam" id="PF00501">
    <property type="entry name" value="AMP-binding"/>
    <property type="match status" value="1"/>
</dbReference>
<dbReference type="KEGG" id="trg:TRUGW13939_00977"/>
<dbReference type="GO" id="GO:0031956">
    <property type="term" value="F:medium-chain fatty acid-CoA ligase activity"/>
    <property type="evidence" value="ECO:0007669"/>
    <property type="project" value="TreeGrafter"/>
</dbReference>
<dbReference type="Gene3D" id="3.40.50.12780">
    <property type="entry name" value="N-terminal domain of ligase-like"/>
    <property type="match status" value="1"/>
</dbReference>
<feature type="domain" description="AMP-dependent synthetase/ligase" evidence="4">
    <location>
        <begin position="305"/>
        <end position="651"/>
    </location>
</feature>
<proteinExistence type="inferred from homology"/>
<evidence type="ECO:0000259" key="4">
    <source>
        <dbReference type="Pfam" id="PF00501"/>
    </source>
</evidence>
<evidence type="ECO:0000256" key="2">
    <source>
        <dbReference type="ARBA" id="ARBA00022598"/>
    </source>
</evidence>
<dbReference type="GO" id="GO:0006631">
    <property type="term" value="P:fatty acid metabolic process"/>
    <property type="evidence" value="ECO:0007669"/>
    <property type="project" value="TreeGrafter"/>
</dbReference>
<dbReference type="SUPFAM" id="SSF56801">
    <property type="entry name" value="Acetyl-CoA synthetase-like"/>
    <property type="match status" value="1"/>
</dbReference>
<dbReference type="InterPro" id="IPR029045">
    <property type="entry name" value="ClpP/crotonase-like_dom_sf"/>
</dbReference>
<dbReference type="SUPFAM" id="SSF52096">
    <property type="entry name" value="ClpP/crotonase"/>
    <property type="match status" value="1"/>
</dbReference>
<organism evidence="5 6">
    <name type="scientific">Talaromyces rugulosus</name>
    <name type="common">Penicillium rugulosum</name>
    <dbReference type="NCBI Taxonomy" id="121627"/>
    <lineage>
        <taxon>Eukaryota</taxon>
        <taxon>Fungi</taxon>
        <taxon>Dikarya</taxon>
        <taxon>Ascomycota</taxon>
        <taxon>Pezizomycotina</taxon>
        <taxon>Eurotiomycetes</taxon>
        <taxon>Eurotiomycetidae</taxon>
        <taxon>Eurotiales</taxon>
        <taxon>Trichocomaceae</taxon>
        <taxon>Talaromyces</taxon>
        <taxon>Talaromyces sect. Islandici</taxon>
    </lineage>
</organism>
<keyword evidence="6" id="KW-1185">Reference proteome</keyword>
<dbReference type="InterPro" id="IPR000873">
    <property type="entry name" value="AMP-dep_synth/lig_dom"/>
</dbReference>
<evidence type="ECO:0000313" key="5">
    <source>
        <dbReference type="EMBL" id="QKX53897.1"/>
    </source>
</evidence>
<feature type="compositionally biased region" description="Basic and acidic residues" evidence="3">
    <location>
        <begin position="791"/>
        <end position="800"/>
    </location>
</feature>
<dbReference type="PROSITE" id="PS00455">
    <property type="entry name" value="AMP_BINDING"/>
    <property type="match status" value="1"/>
</dbReference>
<reference evidence="6" key="1">
    <citation type="submission" date="2020-06" db="EMBL/GenBank/DDBJ databases">
        <title>A chromosome-scale genome assembly of Talaromyces rugulosus W13939.</title>
        <authorList>
            <person name="Wang B."/>
            <person name="Guo L."/>
            <person name="Ye K."/>
            <person name="Wang L."/>
        </authorList>
    </citation>
    <scope>NUCLEOTIDE SEQUENCE [LARGE SCALE GENOMIC DNA]</scope>
    <source>
        <strain evidence="6">W13939</strain>
    </source>
</reference>
<comment type="similarity">
    <text evidence="1">Belongs to the ATP-dependent AMP-binding enzyme family.</text>
</comment>
<keyword evidence="2" id="KW-0436">Ligase</keyword>
<dbReference type="InterPro" id="IPR001753">
    <property type="entry name" value="Enoyl-CoA_hydra/iso"/>
</dbReference>
<feature type="region of interest" description="Disordered" evidence="3">
    <location>
        <begin position="779"/>
        <end position="800"/>
    </location>
</feature>
<sequence length="800" mass="86666">MFNMDANPVLVSHPAPGVVKLTLNRPRALNAISVDLLDGLTSSLREHASARIIILEGAGDRSFCAGEDLKQTLAPKTGSGEELRGAFQKLQDITRLTASASATIIVAVQGYAIGGGAEIALAADFVIGGPNAQFKFPEATIGHAVTGGISLRLVSMVGLLKAKQLLMLGNFTGAEEALRIGLLTEIAQDPKQRALELALELAMLPGIAATNSKTSVERAVFSNMENVLHDEVNVASYCFAQSEAADAFSKFASRKATSTKTDSKCEPKKNSIKSTGFPRNAPEEVLAKLSAIKDINTAYKVAIDTMADRTFLRFGGRDLSFKEFDVSVSALAGGLREKGVGSGDRVLVIMRNSVEMVHTWIATNRLGATWVPVNVELKSVTLQHVVQAADPKLAIVDAEFFHDIQSTNVLGKEDIYLKGGANFHDMKALYQFDKAISEAVEVSPSTTSAFLYTSGTTGRSKPCVLSHHYFIRQAMLLIDSFGIHGEDVLYCPFPLFHADATALTVIPAILLGAVAALSTRFSASRFWDEIRATKATVYDFMGATLALTYKQPTSPQDLDHSVRLAWGVPIPSFAEDYERRFGHPLYTLYGSVEASIPVTQKGTRVPGSCGTVSKGFQIRIADENDEPVPNGTTGQLLLRSDYPNAFFQGYFNNSSANEGTFKNLWLHSGDLATIDDEGNVYFVGRLKDVIRRRGENINAADLEEEFLRHPAVKTAAAFAIPSNLGSGTEDDVKVAIQLCESAEVDEASLWAWSTENMARFQVPTVIEIVQEIKKTPTGKLDKATLSPEGGQRFDIRNTRR</sequence>
<dbReference type="Proteomes" id="UP000509510">
    <property type="component" value="Chromosome I"/>
</dbReference>
<dbReference type="InterPro" id="IPR020845">
    <property type="entry name" value="AMP-binding_CS"/>
</dbReference>